<evidence type="ECO:0000256" key="5">
    <source>
        <dbReference type="ARBA" id="ARBA00022645"/>
    </source>
</evidence>
<evidence type="ECO:0000313" key="17">
    <source>
        <dbReference type="Proteomes" id="UP001516400"/>
    </source>
</evidence>
<proteinExistence type="inferred from homology"/>
<dbReference type="SMART" id="SM00631">
    <property type="entry name" value="Zn_pept"/>
    <property type="match status" value="1"/>
</dbReference>
<dbReference type="SUPFAM" id="SSF53187">
    <property type="entry name" value="Zn-dependent exopeptidases"/>
    <property type="match status" value="1"/>
</dbReference>
<protein>
    <recommendedName>
        <fullName evidence="15">Peptidase M14 domain-containing protein</fullName>
    </recommendedName>
</protein>
<dbReference type="AlphaFoldDB" id="A0ABD2NJH4"/>
<dbReference type="Pfam" id="PF00246">
    <property type="entry name" value="Peptidase_M14"/>
    <property type="match status" value="1"/>
</dbReference>
<dbReference type="PANTHER" id="PTHR11532:SF93">
    <property type="entry name" value="CARBOXYPEPTIDASE E"/>
    <property type="match status" value="1"/>
</dbReference>
<evidence type="ECO:0000256" key="6">
    <source>
        <dbReference type="ARBA" id="ARBA00022670"/>
    </source>
</evidence>
<comment type="similarity">
    <text evidence="3 13">Belongs to the peptidase M14 family.</text>
</comment>
<feature type="active site" description="Proton donor/acceptor" evidence="13">
    <location>
        <position position="312"/>
    </location>
</feature>
<keyword evidence="12" id="KW-0325">Glycoprotein</keyword>
<keyword evidence="8 14" id="KW-0732">Signal</keyword>
<evidence type="ECO:0000259" key="15">
    <source>
        <dbReference type="PROSITE" id="PS52035"/>
    </source>
</evidence>
<evidence type="ECO:0000256" key="12">
    <source>
        <dbReference type="ARBA" id="ARBA00023180"/>
    </source>
</evidence>
<evidence type="ECO:0000256" key="14">
    <source>
        <dbReference type="SAM" id="SignalP"/>
    </source>
</evidence>
<dbReference type="GO" id="GO:0004180">
    <property type="term" value="F:carboxypeptidase activity"/>
    <property type="evidence" value="ECO:0007669"/>
    <property type="project" value="UniProtKB-KW"/>
</dbReference>
<dbReference type="InterPro" id="IPR057246">
    <property type="entry name" value="CARBOXYPEPT_ZN_1"/>
</dbReference>
<dbReference type="InterPro" id="IPR008969">
    <property type="entry name" value="CarboxyPept-like_regulatory"/>
</dbReference>
<evidence type="ECO:0000256" key="8">
    <source>
        <dbReference type="ARBA" id="ARBA00022729"/>
    </source>
</evidence>
<dbReference type="GO" id="GO:0006508">
    <property type="term" value="P:proteolysis"/>
    <property type="evidence" value="ECO:0007669"/>
    <property type="project" value="UniProtKB-KW"/>
</dbReference>
<evidence type="ECO:0000256" key="2">
    <source>
        <dbReference type="ARBA" id="ARBA00004613"/>
    </source>
</evidence>
<evidence type="ECO:0000313" key="16">
    <source>
        <dbReference type="EMBL" id="KAL3278689.1"/>
    </source>
</evidence>
<keyword evidence="10" id="KW-0862">Zinc</keyword>
<dbReference type="GO" id="GO:0046872">
    <property type="term" value="F:metal ion binding"/>
    <property type="evidence" value="ECO:0007669"/>
    <property type="project" value="UniProtKB-KW"/>
</dbReference>
<dbReference type="FunFam" id="3.40.630.10:FF:000013">
    <property type="entry name" value="carboxypeptidase N catalytic chain"/>
    <property type="match status" value="1"/>
</dbReference>
<dbReference type="Gene3D" id="3.40.630.10">
    <property type="entry name" value="Zn peptidases"/>
    <property type="match status" value="1"/>
</dbReference>
<sequence length="477" mass="54340">MWYLLLLFIAVLVSSSLQFQFKHHDNNEVIQILEDLHLKCCNITRLYTLSETSVTGLPLYLIEFSTKPGQHEILKPEFKYIANMHGNEVLGRELTLKLADYLCEEYLKGNPDIKRLIQLTRIHLMPTMNPDGWQVSTDTGGTDYLIGRANNNSVDLNRNFPDLDKIVFSHEENHIYHNNHLLQDVTSLREPLQPETIAIIRLIMQIPFVLSANFHGGDLVANYPYDASRSGKLSGEYSKSPDDETFRHLAMQYSLFHADMANPKRNSCGGGRESIQFAKQGGITNGAKWYSVQGGMQDFNYLSSNDFEITLELGCEKYPPATALREEWERNKKALINFIWQSHIGVKGIVYNSITKLGVPNAVIHVKNITNAVATDIQHDITSVHDGDYFRLLTPGTYKMTAYRDGFLPHTRVVKVINRPYTEAQRVDFALKPISLAAFHSNCHIPNCRHTYEYNPIISLILTQKNYFHQPKNGPIG</sequence>
<evidence type="ECO:0000256" key="11">
    <source>
        <dbReference type="ARBA" id="ARBA00023049"/>
    </source>
</evidence>
<evidence type="ECO:0000256" key="1">
    <source>
        <dbReference type="ARBA" id="ARBA00001947"/>
    </source>
</evidence>
<gene>
    <name evidence="16" type="ORF">HHI36_016225</name>
</gene>
<dbReference type="Pfam" id="PF13620">
    <property type="entry name" value="CarboxypepD_reg"/>
    <property type="match status" value="1"/>
</dbReference>
<dbReference type="PANTHER" id="PTHR11532">
    <property type="entry name" value="PROTEASE M14 CARBOXYPEPTIDASE"/>
    <property type="match status" value="1"/>
</dbReference>
<dbReference type="CDD" id="cd11308">
    <property type="entry name" value="Peptidase_M14NE-CP-C_like"/>
    <property type="match status" value="1"/>
</dbReference>
<keyword evidence="17" id="KW-1185">Reference proteome</keyword>
<dbReference type="Proteomes" id="UP001516400">
    <property type="component" value="Unassembled WGS sequence"/>
</dbReference>
<comment type="subcellular location">
    <subcellularLocation>
        <location evidence="2">Secreted</location>
    </subcellularLocation>
</comment>
<keyword evidence="11" id="KW-0482">Metalloprotease</keyword>
<comment type="caution">
    <text evidence="16">The sequence shown here is derived from an EMBL/GenBank/DDBJ whole genome shotgun (WGS) entry which is preliminary data.</text>
</comment>
<accession>A0ABD2NJH4</accession>
<dbReference type="InterPro" id="IPR000834">
    <property type="entry name" value="Peptidase_M14"/>
</dbReference>
<dbReference type="EMBL" id="JABFTP020000124">
    <property type="protein sequence ID" value="KAL3278689.1"/>
    <property type="molecule type" value="Genomic_DNA"/>
</dbReference>
<dbReference type="PROSITE" id="PS00133">
    <property type="entry name" value="CARBOXYPEPT_ZN_2"/>
    <property type="match status" value="1"/>
</dbReference>
<dbReference type="PROSITE" id="PS52035">
    <property type="entry name" value="PEPTIDASE_M14"/>
    <property type="match status" value="1"/>
</dbReference>
<dbReference type="GO" id="GO:0005576">
    <property type="term" value="C:extracellular region"/>
    <property type="evidence" value="ECO:0007669"/>
    <property type="project" value="UniProtKB-SubCell"/>
</dbReference>
<feature type="domain" description="Peptidase M14" evidence="15">
    <location>
        <begin position="22"/>
        <end position="342"/>
    </location>
</feature>
<keyword evidence="4" id="KW-0964">Secreted</keyword>
<keyword evidence="9" id="KW-0378">Hydrolase</keyword>
<keyword evidence="5" id="KW-0121">Carboxypeptidase</keyword>
<dbReference type="GO" id="GO:0008237">
    <property type="term" value="F:metallopeptidase activity"/>
    <property type="evidence" value="ECO:0007669"/>
    <property type="project" value="UniProtKB-KW"/>
</dbReference>
<feature type="chain" id="PRO_5044854769" description="Peptidase M14 domain-containing protein" evidence="14">
    <location>
        <begin position="19"/>
        <end position="477"/>
    </location>
</feature>
<keyword evidence="6" id="KW-0645">Protease</keyword>
<dbReference type="SUPFAM" id="SSF49464">
    <property type="entry name" value="Carboxypeptidase regulatory domain-like"/>
    <property type="match status" value="1"/>
</dbReference>
<organism evidence="16 17">
    <name type="scientific">Cryptolaemus montrouzieri</name>
    <dbReference type="NCBI Taxonomy" id="559131"/>
    <lineage>
        <taxon>Eukaryota</taxon>
        <taxon>Metazoa</taxon>
        <taxon>Ecdysozoa</taxon>
        <taxon>Arthropoda</taxon>
        <taxon>Hexapoda</taxon>
        <taxon>Insecta</taxon>
        <taxon>Pterygota</taxon>
        <taxon>Neoptera</taxon>
        <taxon>Endopterygota</taxon>
        <taxon>Coleoptera</taxon>
        <taxon>Polyphaga</taxon>
        <taxon>Cucujiformia</taxon>
        <taxon>Coccinelloidea</taxon>
        <taxon>Coccinellidae</taxon>
        <taxon>Scymninae</taxon>
        <taxon>Scymnini</taxon>
        <taxon>Cryptolaemus</taxon>
    </lineage>
</organism>
<dbReference type="PRINTS" id="PR00765">
    <property type="entry name" value="CRBOXYPTASEA"/>
</dbReference>
<evidence type="ECO:0000256" key="7">
    <source>
        <dbReference type="ARBA" id="ARBA00022723"/>
    </source>
</evidence>
<dbReference type="Gene3D" id="2.60.40.1120">
    <property type="entry name" value="Carboxypeptidase-like, regulatory domain"/>
    <property type="match status" value="1"/>
</dbReference>
<dbReference type="InterPro" id="IPR050753">
    <property type="entry name" value="Peptidase_M14_domain"/>
</dbReference>
<evidence type="ECO:0000256" key="9">
    <source>
        <dbReference type="ARBA" id="ARBA00022801"/>
    </source>
</evidence>
<comment type="cofactor">
    <cofactor evidence="1">
        <name>Zn(2+)</name>
        <dbReference type="ChEBI" id="CHEBI:29105"/>
    </cofactor>
</comment>
<keyword evidence="7" id="KW-0479">Metal-binding</keyword>
<dbReference type="CDD" id="cd03858">
    <property type="entry name" value="M14_CP_N-E_like"/>
    <property type="match status" value="1"/>
</dbReference>
<dbReference type="PROSITE" id="PS00132">
    <property type="entry name" value="CARBOXYPEPT_ZN_1"/>
    <property type="match status" value="1"/>
</dbReference>
<evidence type="ECO:0000256" key="10">
    <source>
        <dbReference type="ARBA" id="ARBA00022833"/>
    </source>
</evidence>
<evidence type="ECO:0000256" key="3">
    <source>
        <dbReference type="ARBA" id="ARBA00005988"/>
    </source>
</evidence>
<name>A0ABD2NJH4_9CUCU</name>
<reference evidence="16 17" key="1">
    <citation type="journal article" date="2021" name="BMC Biol.">
        <title>Horizontally acquired antibacterial genes associated with adaptive radiation of ladybird beetles.</title>
        <authorList>
            <person name="Li H.S."/>
            <person name="Tang X.F."/>
            <person name="Huang Y.H."/>
            <person name="Xu Z.Y."/>
            <person name="Chen M.L."/>
            <person name="Du X.Y."/>
            <person name="Qiu B.Y."/>
            <person name="Chen P.T."/>
            <person name="Zhang W."/>
            <person name="Slipinski A."/>
            <person name="Escalona H.E."/>
            <person name="Waterhouse R.M."/>
            <person name="Zwick A."/>
            <person name="Pang H."/>
        </authorList>
    </citation>
    <scope>NUCLEOTIDE SEQUENCE [LARGE SCALE GENOMIC DNA]</scope>
    <source>
        <strain evidence="16">SYSU2018</strain>
    </source>
</reference>
<feature type="signal peptide" evidence="14">
    <location>
        <begin position="1"/>
        <end position="18"/>
    </location>
</feature>
<dbReference type="InterPro" id="IPR057247">
    <property type="entry name" value="CARBOXYPEPT_ZN_2"/>
</dbReference>
<evidence type="ECO:0000256" key="13">
    <source>
        <dbReference type="PROSITE-ProRule" id="PRU01379"/>
    </source>
</evidence>
<evidence type="ECO:0000256" key="4">
    <source>
        <dbReference type="ARBA" id="ARBA00022525"/>
    </source>
</evidence>